<evidence type="ECO:0000313" key="4">
    <source>
        <dbReference type="Proteomes" id="UP001464891"/>
    </source>
</evidence>
<protein>
    <submittedName>
        <fullName evidence="3">PspC domain-containing protein</fullName>
    </submittedName>
</protein>
<reference evidence="3 4" key="1">
    <citation type="submission" date="2022-04" db="EMBL/GenBank/DDBJ databases">
        <title>Positive selection, recombination, and allopatry shape intraspecific diversity of widespread and dominant cyanobacteria.</title>
        <authorList>
            <person name="Wei J."/>
            <person name="Shu W."/>
            <person name="Hu C."/>
        </authorList>
    </citation>
    <scope>NUCLEOTIDE SEQUENCE [LARGE SCALE GENOMIC DNA]</scope>
    <source>
        <strain evidence="3 4">GB2-A4</strain>
    </source>
</reference>
<sequence>MVEAFNAFLTQVLFFVSSTLSFGLIGLLFFIGPALGAIAVRRSLSLRWHLFLLSICIFYGVVPLLMGWGGLALAEHFSCDVEITIYKCVGNPQLGNLITGMTFAPWGLMLTIPSSVLGTFGLLISFVLKVTRPNQGIQTSPRPTAAFYRSHRHQVIAGVCTAIAQRWHLPLLGVRIATVALVVIMPMLGLPLYLWLWLAFPFEPAAEST</sequence>
<feature type="transmembrane region" description="Helical" evidence="1">
    <location>
        <begin position="50"/>
        <end position="68"/>
    </location>
</feature>
<feature type="domain" description="Phage shock protein PspC N-terminal" evidence="2">
    <location>
        <begin position="147"/>
        <end position="201"/>
    </location>
</feature>
<dbReference type="Pfam" id="PF04024">
    <property type="entry name" value="PspC"/>
    <property type="match status" value="1"/>
</dbReference>
<feature type="transmembrane region" description="Helical" evidence="1">
    <location>
        <begin position="103"/>
        <end position="128"/>
    </location>
</feature>
<proteinExistence type="predicted"/>
<comment type="caution">
    <text evidence="3">The sequence shown here is derived from an EMBL/GenBank/DDBJ whole genome shotgun (WGS) entry which is preliminary data.</text>
</comment>
<dbReference type="InterPro" id="IPR007168">
    <property type="entry name" value="Phageshock_PspC_N"/>
</dbReference>
<name>A0ABV0J569_9CYAN</name>
<keyword evidence="1" id="KW-0812">Transmembrane</keyword>
<accession>A0ABV0J569</accession>
<evidence type="ECO:0000256" key="1">
    <source>
        <dbReference type="SAM" id="Phobius"/>
    </source>
</evidence>
<keyword evidence="4" id="KW-1185">Reference proteome</keyword>
<keyword evidence="1" id="KW-1133">Transmembrane helix</keyword>
<gene>
    <name evidence="3" type="ORF">NC998_07225</name>
</gene>
<evidence type="ECO:0000313" key="3">
    <source>
        <dbReference type="EMBL" id="MEP0816885.1"/>
    </source>
</evidence>
<keyword evidence="1" id="KW-0472">Membrane</keyword>
<dbReference type="RefSeq" id="WP_348252030.1">
    <property type="nucleotide sequence ID" value="NZ_JAMPKM010000003.1"/>
</dbReference>
<organism evidence="3 4">
    <name type="scientific">Trichocoleus desertorum GB2-A4</name>
    <dbReference type="NCBI Taxonomy" id="2933944"/>
    <lineage>
        <taxon>Bacteria</taxon>
        <taxon>Bacillati</taxon>
        <taxon>Cyanobacteriota</taxon>
        <taxon>Cyanophyceae</taxon>
        <taxon>Leptolyngbyales</taxon>
        <taxon>Trichocoleusaceae</taxon>
        <taxon>Trichocoleus</taxon>
    </lineage>
</organism>
<evidence type="ECO:0000259" key="2">
    <source>
        <dbReference type="Pfam" id="PF04024"/>
    </source>
</evidence>
<dbReference type="Proteomes" id="UP001464891">
    <property type="component" value="Unassembled WGS sequence"/>
</dbReference>
<feature type="transmembrane region" description="Helical" evidence="1">
    <location>
        <begin position="12"/>
        <end position="38"/>
    </location>
</feature>
<feature type="transmembrane region" description="Helical" evidence="1">
    <location>
        <begin position="176"/>
        <end position="200"/>
    </location>
</feature>
<dbReference type="EMBL" id="JAMPKM010000003">
    <property type="protein sequence ID" value="MEP0816885.1"/>
    <property type="molecule type" value="Genomic_DNA"/>
</dbReference>